<dbReference type="AlphaFoldDB" id="A0A0N4T5C3"/>
<keyword evidence="3" id="KW-1185">Reference proteome</keyword>
<sequence length="72" mass="8059">MQICFPRRFNAVFNEMRSLVLHSENDADDGHSYLSIVVDNRNDLLIDSNLESSATKKDLHSSSSTIGEISCN</sequence>
<organism evidence="4">
    <name type="scientific">Brugia pahangi</name>
    <name type="common">Filarial nematode worm</name>
    <dbReference type="NCBI Taxonomy" id="6280"/>
    <lineage>
        <taxon>Eukaryota</taxon>
        <taxon>Metazoa</taxon>
        <taxon>Ecdysozoa</taxon>
        <taxon>Nematoda</taxon>
        <taxon>Chromadorea</taxon>
        <taxon>Rhabditida</taxon>
        <taxon>Spirurina</taxon>
        <taxon>Spiruromorpha</taxon>
        <taxon>Filarioidea</taxon>
        <taxon>Onchocercidae</taxon>
        <taxon>Brugia</taxon>
    </lineage>
</organism>
<name>A0A0N4T5C3_BRUPA</name>
<evidence type="ECO:0000313" key="3">
    <source>
        <dbReference type="Proteomes" id="UP000278627"/>
    </source>
</evidence>
<evidence type="ECO:0000313" key="2">
    <source>
        <dbReference type="EMBL" id="VDN84560.1"/>
    </source>
</evidence>
<gene>
    <name evidence="2" type="ORF">BPAG_LOCUS3374</name>
</gene>
<protein>
    <submittedName>
        <fullName evidence="2 4">Uncharacterized protein</fullName>
    </submittedName>
</protein>
<dbReference type="Proteomes" id="UP000278627">
    <property type="component" value="Unassembled WGS sequence"/>
</dbReference>
<proteinExistence type="predicted"/>
<feature type="region of interest" description="Disordered" evidence="1">
    <location>
        <begin position="53"/>
        <end position="72"/>
    </location>
</feature>
<dbReference type="WBParaSite" id="BPAG_0000340401-mRNA-1">
    <property type="protein sequence ID" value="BPAG_0000340401-mRNA-1"/>
    <property type="gene ID" value="BPAG_0000340401"/>
</dbReference>
<dbReference type="EMBL" id="UZAD01000923">
    <property type="protein sequence ID" value="VDN84560.1"/>
    <property type="molecule type" value="Genomic_DNA"/>
</dbReference>
<accession>A0A0N4T5C3</accession>
<feature type="compositionally biased region" description="Polar residues" evidence="1">
    <location>
        <begin position="61"/>
        <end position="72"/>
    </location>
</feature>
<evidence type="ECO:0000256" key="1">
    <source>
        <dbReference type="SAM" id="MobiDB-lite"/>
    </source>
</evidence>
<reference evidence="2 3" key="2">
    <citation type="submission" date="2018-11" db="EMBL/GenBank/DDBJ databases">
        <authorList>
            <consortium name="Pathogen Informatics"/>
        </authorList>
    </citation>
    <scope>NUCLEOTIDE SEQUENCE [LARGE SCALE GENOMIC DNA]</scope>
</reference>
<reference evidence="4" key="1">
    <citation type="submission" date="2017-02" db="UniProtKB">
        <authorList>
            <consortium name="WormBaseParasite"/>
        </authorList>
    </citation>
    <scope>IDENTIFICATION</scope>
</reference>
<evidence type="ECO:0000313" key="4">
    <source>
        <dbReference type="WBParaSite" id="BPAG_0000340401-mRNA-1"/>
    </source>
</evidence>